<feature type="active site" description="Acyl-ester intermediate" evidence="8">
    <location>
        <position position="176"/>
    </location>
</feature>
<evidence type="ECO:0000256" key="5">
    <source>
        <dbReference type="ARBA" id="ARBA00022917"/>
    </source>
</evidence>
<keyword evidence="4 8" id="KW-0067">ATP-binding</keyword>
<sequence>MSLFDHSIKQLEEMLHRKEISAEDLVDASFDRIHEVDEQVQAFLTLDEEQARNQAKQLDAAPDENARLFALPAGIKDNIVTKGIRTTCGSQFLKNFDDPLYNATAIEKLNAEKMVSVGKLNMDEFAMGSSTENSSYKSTRNPWNTDHVPGGSSGGSAAAVAAGEVLFSLGSDTGGSIRQPASFCGVVGMKPTYGRVSRFGLVAFASSLDQIGPITRSVEDNARVLEVISGHDKMDSTSADVDVPSYTDALTGDVKGMKIAVPKEYLAEGVAPEVKEAVISALNKYKELGAEWEEVSLPHSKYAVAAYYLLASSEASANLARFDGVRYGVRSDNATNMMDMYTHSRSEGFGDEVKRRIMLGTFALSSGYYDAYYKKAQKVRTLIKNDFDNILKDYDVIIGPTAPTPAFKIGENVDDPLTMYANDILTIPVNLAGVPGISVPCGFSEAGLPIGLQIIGKPFDESTVYRTAHAYEQATDHHKQRPLLGGVK</sequence>
<feature type="domain" description="Amidase" evidence="9">
    <location>
        <begin position="24"/>
        <end position="464"/>
    </location>
</feature>
<dbReference type="NCBIfam" id="TIGR00132">
    <property type="entry name" value="gatA"/>
    <property type="match status" value="1"/>
</dbReference>
<dbReference type="GO" id="GO:0030956">
    <property type="term" value="C:glutamyl-tRNA(Gln) amidotransferase complex"/>
    <property type="evidence" value="ECO:0007669"/>
    <property type="project" value="InterPro"/>
</dbReference>
<evidence type="ECO:0000256" key="1">
    <source>
        <dbReference type="ARBA" id="ARBA00008069"/>
    </source>
</evidence>
<dbReference type="OrthoDB" id="9811471at2"/>
<evidence type="ECO:0000256" key="3">
    <source>
        <dbReference type="ARBA" id="ARBA00022741"/>
    </source>
</evidence>
<comment type="subunit">
    <text evidence="8">Heterotrimer of A, B and C subunits.</text>
</comment>
<feature type="active site" description="Charge relay system" evidence="8">
    <location>
        <position position="152"/>
    </location>
</feature>
<dbReference type="GO" id="GO:0005524">
    <property type="term" value="F:ATP binding"/>
    <property type="evidence" value="ECO:0007669"/>
    <property type="project" value="UniProtKB-KW"/>
</dbReference>
<dbReference type="EMBL" id="CP013862">
    <property type="protein sequence ID" value="ALX49040.1"/>
    <property type="molecule type" value="Genomic_DNA"/>
</dbReference>
<evidence type="ECO:0000259" key="9">
    <source>
        <dbReference type="Pfam" id="PF01425"/>
    </source>
</evidence>
<dbReference type="GO" id="GO:0006412">
    <property type="term" value="P:translation"/>
    <property type="evidence" value="ECO:0007669"/>
    <property type="project" value="UniProtKB-UniRule"/>
</dbReference>
<dbReference type="PANTHER" id="PTHR11895">
    <property type="entry name" value="TRANSAMIDASE"/>
    <property type="match status" value="1"/>
</dbReference>
<dbReference type="PANTHER" id="PTHR11895:SF151">
    <property type="entry name" value="GLUTAMYL-TRNA(GLN) AMIDOTRANSFERASE SUBUNIT A"/>
    <property type="match status" value="1"/>
</dbReference>
<protein>
    <recommendedName>
        <fullName evidence="8">Glutamyl-tRNA(Gln) amidotransferase subunit A</fullName>
        <shortName evidence="8">Glu-ADT subunit A</shortName>
        <ecNumber evidence="8">6.3.5.7</ecNumber>
    </recommendedName>
</protein>
<dbReference type="SUPFAM" id="SSF75304">
    <property type="entry name" value="Amidase signature (AS) enzymes"/>
    <property type="match status" value="1"/>
</dbReference>
<organism evidence="10 11">
    <name type="scientific">Lentibacillus amyloliquefaciens</name>
    <dbReference type="NCBI Taxonomy" id="1472767"/>
    <lineage>
        <taxon>Bacteria</taxon>
        <taxon>Bacillati</taxon>
        <taxon>Bacillota</taxon>
        <taxon>Bacilli</taxon>
        <taxon>Bacillales</taxon>
        <taxon>Bacillaceae</taxon>
        <taxon>Lentibacillus</taxon>
    </lineage>
</organism>
<evidence type="ECO:0000313" key="10">
    <source>
        <dbReference type="EMBL" id="ALX49040.1"/>
    </source>
</evidence>
<evidence type="ECO:0000256" key="8">
    <source>
        <dbReference type="HAMAP-Rule" id="MF_00120"/>
    </source>
</evidence>
<evidence type="ECO:0000256" key="6">
    <source>
        <dbReference type="ARBA" id="ARBA00025295"/>
    </source>
</evidence>
<evidence type="ECO:0000256" key="4">
    <source>
        <dbReference type="ARBA" id="ARBA00022840"/>
    </source>
</evidence>
<keyword evidence="11" id="KW-1185">Reference proteome</keyword>
<dbReference type="InterPro" id="IPR000120">
    <property type="entry name" value="Amidase"/>
</dbReference>
<proteinExistence type="inferred from homology"/>
<comment type="catalytic activity">
    <reaction evidence="7 8">
        <text>L-glutamyl-tRNA(Gln) + L-glutamine + ATP + H2O = L-glutaminyl-tRNA(Gln) + L-glutamate + ADP + phosphate + H(+)</text>
        <dbReference type="Rhea" id="RHEA:17521"/>
        <dbReference type="Rhea" id="RHEA-COMP:9681"/>
        <dbReference type="Rhea" id="RHEA-COMP:9684"/>
        <dbReference type="ChEBI" id="CHEBI:15377"/>
        <dbReference type="ChEBI" id="CHEBI:15378"/>
        <dbReference type="ChEBI" id="CHEBI:29985"/>
        <dbReference type="ChEBI" id="CHEBI:30616"/>
        <dbReference type="ChEBI" id="CHEBI:43474"/>
        <dbReference type="ChEBI" id="CHEBI:58359"/>
        <dbReference type="ChEBI" id="CHEBI:78520"/>
        <dbReference type="ChEBI" id="CHEBI:78521"/>
        <dbReference type="ChEBI" id="CHEBI:456216"/>
        <dbReference type="EC" id="6.3.5.7"/>
    </reaction>
</comment>
<dbReference type="GO" id="GO:0050567">
    <property type="term" value="F:glutaminyl-tRNA synthase (glutamine-hydrolyzing) activity"/>
    <property type="evidence" value="ECO:0007669"/>
    <property type="project" value="UniProtKB-UniRule"/>
</dbReference>
<accession>A0A0U3W7C2</accession>
<keyword evidence="3 8" id="KW-0547">Nucleotide-binding</keyword>
<gene>
    <name evidence="8 10" type="primary">gatA</name>
    <name evidence="10" type="ORF">AOX59_10790</name>
</gene>
<evidence type="ECO:0000256" key="7">
    <source>
        <dbReference type="ARBA" id="ARBA00047407"/>
    </source>
</evidence>
<reference evidence="10 11" key="1">
    <citation type="submission" date="2016-01" db="EMBL/GenBank/DDBJ databases">
        <title>Complete genome sequence of strain Lentibacillus amyloliquefaciens LAM0015T isolated from saline sediment.</title>
        <authorList>
            <person name="Wang J.-L."/>
            <person name="He M.-X."/>
        </authorList>
    </citation>
    <scope>NUCLEOTIDE SEQUENCE [LARGE SCALE GENOMIC DNA]</scope>
    <source>
        <strain evidence="10 11">LAM0015</strain>
    </source>
</reference>
<keyword evidence="5 8" id="KW-0648">Protein biosynthesis</keyword>
<dbReference type="RefSeq" id="WP_068445454.1">
    <property type="nucleotide sequence ID" value="NZ_CP013862.1"/>
</dbReference>
<dbReference type="PROSITE" id="PS00571">
    <property type="entry name" value="AMIDASES"/>
    <property type="match status" value="1"/>
</dbReference>
<dbReference type="InterPro" id="IPR036928">
    <property type="entry name" value="AS_sf"/>
</dbReference>
<dbReference type="GO" id="GO:0016740">
    <property type="term" value="F:transferase activity"/>
    <property type="evidence" value="ECO:0007669"/>
    <property type="project" value="UniProtKB-KW"/>
</dbReference>
<dbReference type="InterPro" id="IPR020556">
    <property type="entry name" value="Amidase_CS"/>
</dbReference>
<dbReference type="Proteomes" id="UP000050331">
    <property type="component" value="Chromosome"/>
</dbReference>
<dbReference type="InterPro" id="IPR004412">
    <property type="entry name" value="GatA"/>
</dbReference>
<feature type="active site" description="Charge relay system" evidence="8">
    <location>
        <position position="76"/>
    </location>
</feature>
<dbReference type="Pfam" id="PF01425">
    <property type="entry name" value="Amidase"/>
    <property type="match status" value="1"/>
</dbReference>
<comment type="function">
    <text evidence="6 8">Allows the formation of correctly charged Gln-tRNA(Gln) through the transamidation of misacylated Glu-tRNA(Gln) in organisms which lack glutaminyl-tRNA synthetase. The reaction takes place in the presence of glutamine and ATP through an activated gamma-phospho-Glu-tRNA(Gln).</text>
</comment>
<dbReference type="STRING" id="1472767.AOX59_10790"/>
<evidence type="ECO:0000256" key="2">
    <source>
        <dbReference type="ARBA" id="ARBA00022598"/>
    </source>
</evidence>
<dbReference type="EC" id="6.3.5.7" evidence="8"/>
<dbReference type="KEGG" id="lao:AOX59_10790"/>
<dbReference type="AlphaFoldDB" id="A0A0U3W7C2"/>
<dbReference type="InterPro" id="IPR023631">
    <property type="entry name" value="Amidase_dom"/>
</dbReference>
<keyword evidence="2 8" id="KW-0436">Ligase</keyword>
<dbReference type="HAMAP" id="MF_00120">
    <property type="entry name" value="GatA"/>
    <property type="match status" value="1"/>
</dbReference>
<dbReference type="Gene3D" id="3.90.1300.10">
    <property type="entry name" value="Amidase signature (AS) domain"/>
    <property type="match status" value="1"/>
</dbReference>
<comment type="similarity">
    <text evidence="1 8">Belongs to the amidase family. GatA subfamily.</text>
</comment>
<name>A0A0U3W7C2_9BACI</name>
<keyword evidence="10" id="KW-0808">Transferase</keyword>
<evidence type="ECO:0000313" key="11">
    <source>
        <dbReference type="Proteomes" id="UP000050331"/>
    </source>
</evidence>